<dbReference type="AlphaFoldDB" id="A0A2G9S9G8"/>
<evidence type="ECO:0000313" key="1">
    <source>
        <dbReference type="EMBL" id="PIO36715.1"/>
    </source>
</evidence>
<name>A0A2G9S9G8_AQUCT</name>
<accession>A0A2G9S9G8</accession>
<gene>
    <name evidence="1" type="ORF">AB205_0072240</name>
</gene>
<dbReference type="EMBL" id="KV926467">
    <property type="protein sequence ID" value="PIO36715.1"/>
    <property type="molecule type" value="Genomic_DNA"/>
</dbReference>
<organism evidence="1">
    <name type="scientific">Aquarana catesbeiana</name>
    <name type="common">American bullfrog</name>
    <name type="synonym">Rana catesbeiana</name>
    <dbReference type="NCBI Taxonomy" id="8400"/>
    <lineage>
        <taxon>Eukaryota</taxon>
        <taxon>Metazoa</taxon>
        <taxon>Chordata</taxon>
        <taxon>Craniata</taxon>
        <taxon>Vertebrata</taxon>
        <taxon>Euteleostomi</taxon>
        <taxon>Amphibia</taxon>
        <taxon>Batrachia</taxon>
        <taxon>Anura</taxon>
        <taxon>Neobatrachia</taxon>
        <taxon>Ranoidea</taxon>
        <taxon>Ranidae</taxon>
        <taxon>Aquarana</taxon>
    </lineage>
</organism>
<reference evidence="1" key="1">
    <citation type="submission" date="2017-08" db="EMBL/GenBank/DDBJ databases">
        <title>Assembly of the North American Bullfrog Genome.</title>
        <authorList>
            <person name="Warren R.L."/>
            <person name="Vandervalk B.P."/>
            <person name="Kucuk E."/>
            <person name="Birol I."/>
            <person name="Helbing C."/>
            <person name="Pandoh P."/>
            <person name="Behsaz B."/>
            <person name="Mohamadi H."/>
            <person name="Chu J."/>
            <person name="Jackman S."/>
            <person name="Hammond S.A."/>
            <person name="Veldhoen N."/>
            <person name="Kirk H."/>
            <person name="Zhao Y."/>
            <person name="Coope R."/>
            <person name="Pleasance S."/>
            <person name="Moore R."/>
            <person name="Holt R."/>
        </authorList>
    </citation>
    <scope>NUCLEOTIDE SEQUENCE</scope>
    <source>
        <strain evidence="1">Bruno</strain>
        <tissue evidence="1">Liver</tissue>
    </source>
</reference>
<sequence length="94" mass="10117">MLWSNNSADSSVADVGAMAGIDVDKEAGLSTLATAGDCTFVYACMTEDEEDEEGLLYGVKLAVTHTELYGFNLAVTHTILYGVKLAVTHKTIWR</sequence>
<protein>
    <submittedName>
        <fullName evidence="1">Uncharacterized protein</fullName>
    </submittedName>
</protein>
<proteinExistence type="predicted"/>